<dbReference type="InterPro" id="IPR001387">
    <property type="entry name" value="Cro/C1-type_HTH"/>
</dbReference>
<comment type="caution">
    <text evidence="2">The sequence shown here is derived from an EMBL/GenBank/DDBJ whole genome shotgun (WGS) entry which is preliminary data.</text>
</comment>
<evidence type="ECO:0000313" key="2">
    <source>
        <dbReference type="EMBL" id="RST94695.1"/>
    </source>
</evidence>
<dbReference type="SMART" id="SM00530">
    <property type="entry name" value="HTH_XRE"/>
    <property type="match status" value="1"/>
</dbReference>
<dbReference type="InterPro" id="IPR011990">
    <property type="entry name" value="TPR-like_helical_dom_sf"/>
</dbReference>
<dbReference type="InterPro" id="IPR053163">
    <property type="entry name" value="HTH-type_regulator_Rgg"/>
</dbReference>
<gene>
    <name evidence="2" type="ORF">CBF35_09125</name>
</gene>
<keyword evidence="3" id="KW-1185">Reference proteome</keyword>
<dbReference type="OrthoDB" id="1150409at2"/>
<dbReference type="SUPFAM" id="SSF47413">
    <property type="entry name" value="lambda repressor-like DNA-binding domains"/>
    <property type="match status" value="1"/>
</dbReference>
<dbReference type="CDD" id="cd00093">
    <property type="entry name" value="HTH_XRE"/>
    <property type="match status" value="1"/>
</dbReference>
<proteinExistence type="predicted"/>
<dbReference type="GO" id="GO:0003677">
    <property type="term" value="F:DNA binding"/>
    <property type="evidence" value="ECO:0007669"/>
    <property type="project" value="InterPro"/>
</dbReference>
<dbReference type="Gene3D" id="1.25.40.10">
    <property type="entry name" value="Tetratricopeptide repeat domain"/>
    <property type="match status" value="1"/>
</dbReference>
<name>A0A429ZLW8_9ENTE</name>
<reference evidence="2 3" key="1">
    <citation type="submission" date="2017-05" db="EMBL/GenBank/DDBJ databases">
        <title>Vagococcus spp. assemblies.</title>
        <authorList>
            <person name="Gulvik C.A."/>
        </authorList>
    </citation>
    <scope>NUCLEOTIDE SEQUENCE [LARGE SCALE GENOMIC DNA]</scope>
    <source>
        <strain evidence="2 3">NCFB 2777</strain>
    </source>
</reference>
<dbReference type="InterPro" id="IPR010982">
    <property type="entry name" value="Lambda_DNA-bd_dom_sf"/>
</dbReference>
<feature type="domain" description="HTH cro/C1-type" evidence="1">
    <location>
        <begin position="13"/>
        <end position="66"/>
    </location>
</feature>
<dbReference type="SMART" id="SM00028">
    <property type="entry name" value="TPR"/>
    <property type="match status" value="3"/>
</dbReference>
<protein>
    <recommendedName>
        <fullName evidence="1">HTH cro/C1-type domain-containing protein</fullName>
    </recommendedName>
</protein>
<dbReference type="PANTHER" id="PTHR37038">
    <property type="entry name" value="TRANSCRIPTIONAL REGULATOR-RELATED"/>
    <property type="match status" value="1"/>
</dbReference>
<sequence length="282" mass="32457">MTMYNSLTYGNVIKELRNDRFLSQGELAEDICSQGMLSRIENNDVVPNVLVMQKICERLNVSVNYVLTLEESKMKPENNWLDLLKQYKQSKQFAELADTLTQIEEDQIVISHSKVELQEYAYYRGASLIDHNHKSEKGLAALQEGLNYTYNRNKANTTDMEVVLLSKIGKVYYDQGKYDLGLSFMRRSISQFYADMSNRVKIDTTKIFYNIATALIDLKSYDEAIEFIEQGILWSQKLKTFYCLDDLYMLKGIVYQDLGRMDEAIEVAQIAETLSALATQAV</sequence>
<dbReference type="Pfam" id="PF13181">
    <property type="entry name" value="TPR_8"/>
    <property type="match status" value="2"/>
</dbReference>
<dbReference type="EMBL" id="NGJU01000013">
    <property type="protein sequence ID" value="RST94695.1"/>
    <property type="molecule type" value="Genomic_DNA"/>
</dbReference>
<dbReference type="AlphaFoldDB" id="A0A429ZLW8"/>
<evidence type="ECO:0000313" key="3">
    <source>
        <dbReference type="Proteomes" id="UP000287239"/>
    </source>
</evidence>
<dbReference type="PANTHER" id="PTHR37038:SF14">
    <property type="entry name" value="TRANSCRIPTIONAL ACTIVATOR"/>
    <property type="match status" value="1"/>
</dbReference>
<dbReference type="Pfam" id="PF01381">
    <property type="entry name" value="HTH_3"/>
    <property type="match status" value="1"/>
</dbReference>
<dbReference type="PROSITE" id="PS50943">
    <property type="entry name" value="HTH_CROC1"/>
    <property type="match status" value="1"/>
</dbReference>
<evidence type="ECO:0000259" key="1">
    <source>
        <dbReference type="PROSITE" id="PS50943"/>
    </source>
</evidence>
<organism evidence="2 3">
    <name type="scientific">Vagococcus salmoninarum</name>
    <dbReference type="NCBI Taxonomy" id="2739"/>
    <lineage>
        <taxon>Bacteria</taxon>
        <taxon>Bacillati</taxon>
        <taxon>Bacillota</taxon>
        <taxon>Bacilli</taxon>
        <taxon>Lactobacillales</taxon>
        <taxon>Enterococcaceae</taxon>
        <taxon>Vagococcus</taxon>
    </lineage>
</organism>
<dbReference type="InterPro" id="IPR019734">
    <property type="entry name" value="TPR_rpt"/>
</dbReference>
<dbReference type="SUPFAM" id="SSF48452">
    <property type="entry name" value="TPR-like"/>
    <property type="match status" value="1"/>
</dbReference>
<dbReference type="Proteomes" id="UP000287239">
    <property type="component" value="Unassembled WGS sequence"/>
</dbReference>
<accession>A0A429ZLW8</accession>